<evidence type="ECO:0000259" key="5">
    <source>
        <dbReference type="PROSITE" id="PS51842"/>
    </source>
</evidence>
<keyword evidence="2 3" id="KW-0175">Coiled coil</keyword>
<feature type="domain" description="IF rod" evidence="5">
    <location>
        <begin position="62"/>
        <end position="372"/>
    </location>
</feature>
<feature type="compositionally biased region" description="Acidic residues" evidence="4">
    <location>
        <begin position="427"/>
        <end position="437"/>
    </location>
</feature>
<dbReference type="Gene3D" id="1.20.5.1160">
    <property type="entry name" value="Vasodilator-stimulated phosphoprotein"/>
    <property type="match status" value="1"/>
</dbReference>
<dbReference type="Proteomes" id="UP001046870">
    <property type="component" value="Chromosome 1"/>
</dbReference>
<dbReference type="GO" id="GO:0030424">
    <property type="term" value="C:axon"/>
    <property type="evidence" value="ECO:0007669"/>
    <property type="project" value="TreeGrafter"/>
</dbReference>
<dbReference type="GO" id="GO:0099160">
    <property type="term" value="C:postsynaptic intermediate filament cytoskeleton"/>
    <property type="evidence" value="ECO:0007669"/>
    <property type="project" value="TreeGrafter"/>
</dbReference>
<dbReference type="FunFam" id="1.20.5.1160:FF:000001">
    <property type="entry name" value="Keratin type II"/>
    <property type="match status" value="1"/>
</dbReference>
<dbReference type="GO" id="GO:0005200">
    <property type="term" value="F:structural constituent of cytoskeleton"/>
    <property type="evidence" value="ECO:0007669"/>
    <property type="project" value="TreeGrafter"/>
</dbReference>
<dbReference type="Gene3D" id="1.20.5.500">
    <property type="entry name" value="Single helix bin"/>
    <property type="match status" value="1"/>
</dbReference>
<sequence>MEHLARSPQRRTKTEYYQFQPSSRLKRSNVMQKKEFESKNQTDSFDFAHQFSEGMQPTNLNEKELLQGLNERFAGFTEKVRLLETQNKILESEIEQLRQKKAASLSQVYDPEIKDLRKLVHEITLQKRKIEVEHRHLQQDLYILREKCEAEARHRSDAESSIMTLKKDINDAYLSKLQLDKKVQSLVEEIVFLKKNHQEEVSEMMAQLREAQVSTVEMKDFGKADITAALRDIRKQLEGHASSNVQQTEECFRARVAKLTEAAEMNREALQATKQEIHEQRRQLQYKSIELETVKGTKEALESQLNALEERHDAEISHYQDTIGRLEHELKRTKCEISGHLREYQDLLNVKMALDVEIASYRKLLEGEETRLSSISGTHISLPYVYRQSPIYTLPCFAKHRGTTTKTEPQYKFVEEIITETTREVEMTEIEETESEEISGGGESTGTERESGEEEEKVQATIGAEVAAEEEDIPTVEEEQEKTAETADMERPSKDTEEVEDRKPIEGERHF</sequence>
<dbReference type="GO" id="GO:0005882">
    <property type="term" value="C:intermediate filament"/>
    <property type="evidence" value="ECO:0007669"/>
    <property type="project" value="UniProtKB-KW"/>
</dbReference>
<reference evidence="6" key="1">
    <citation type="submission" date="2021-01" db="EMBL/GenBank/DDBJ databases">
        <authorList>
            <person name="Zahm M."/>
            <person name="Roques C."/>
            <person name="Cabau C."/>
            <person name="Klopp C."/>
            <person name="Donnadieu C."/>
            <person name="Jouanno E."/>
            <person name="Lampietro C."/>
            <person name="Louis A."/>
            <person name="Herpin A."/>
            <person name="Echchiki A."/>
            <person name="Berthelot C."/>
            <person name="Parey E."/>
            <person name="Roest-Crollius H."/>
            <person name="Braasch I."/>
            <person name="Postlethwait J."/>
            <person name="Bobe J."/>
            <person name="Montfort J."/>
            <person name="Bouchez O."/>
            <person name="Begum T."/>
            <person name="Mejri S."/>
            <person name="Adams A."/>
            <person name="Chen W.-J."/>
            <person name="Guiguen Y."/>
        </authorList>
    </citation>
    <scope>NUCLEOTIDE SEQUENCE</scope>
    <source>
        <strain evidence="6">YG-15Mar2019-1</strain>
        <tissue evidence="6">Brain</tissue>
    </source>
</reference>
<dbReference type="PANTHER" id="PTHR45652">
    <property type="entry name" value="GLIAL FIBRILLARY ACIDIC PROTEIN"/>
    <property type="match status" value="1"/>
</dbReference>
<dbReference type="InterPro" id="IPR039008">
    <property type="entry name" value="IF_rod_dom"/>
</dbReference>
<evidence type="ECO:0000256" key="4">
    <source>
        <dbReference type="SAM" id="MobiDB-lite"/>
    </source>
</evidence>
<dbReference type="AlphaFoldDB" id="A0A9D3QHC5"/>
<dbReference type="Pfam" id="PF00038">
    <property type="entry name" value="Filament"/>
    <property type="match status" value="1"/>
</dbReference>
<dbReference type="GO" id="GO:0033693">
    <property type="term" value="P:neurofilament bundle assembly"/>
    <property type="evidence" value="ECO:0007669"/>
    <property type="project" value="TreeGrafter"/>
</dbReference>
<comment type="caution">
    <text evidence="6">The sequence shown here is derived from an EMBL/GenBank/DDBJ whole genome shotgun (WGS) entry which is preliminary data.</text>
</comment>
<dbReference type="InterPro" id="IPR050405">
    <property type="entry name" value="Intermediate_filament"/>
</dbReference>
<dbReference type="EMBL" id="JAFDVH010000001">
    <property type="protein sequence ID" value="KAG7492720.1"/>
    <property type="molecule type" value="Genomic_DNA"/>
</dbReference>
<accession>A0A9D3QHC5</accession>
<proteinExistence type="predicted"/>
<protein>
    <recommendedName>
        <fullName evidence="5">IF rod domain-containing protein</fullName>
    </recommendedName>
</protein>
<dbReference type="PANTHER" id="PTHR45652:SF10">
    <property type="entry name" value="NEUROFILAMENT MEDIUM POLYPEPTIDE ISOFORM X1"/>
    <property type="match status" value="1"/>
</dbReference>
<feature type="coiled-coil region" evidence="3">
    <location>
        <begin position="176"/>
        <end position="214"/>
    </location>
</feature>
<evidence type="ECO:0000256" key="3">
    <source>
        <dbReference type="SAM" id="Coils"/>
    </source>
</evidence>
<dbReference type="OrthoDB" id="2441647at2759"/>
<feature type="coiled-coil region" evidence="3">
    <location>
        <begin position="80"/>
        <end position="133"/>
    </location>
</feature>
<feature type="coiled-coil region" evidence="3">
    <location>
        <begin position="256"/>
        <end position="343"/>
    </location>
</feature>
<dbReference type="InterPro" id="IPR002957">
    <property type="entry name" value="Keratin_I"/>
</dbReference>
<evidence type="ECO:0000256" key="1">
    <source>
        <dbReference type="ARBA" id="ARBA00022754"/>
    </source>
</evidence>
<dbReference type="FunFam" id="1.20.5.170:FF:000002">
    <property type="entry name" value="Type I keratin KA11"/>
    <property type="match status" value="1"/>
</dbReference>
<keyword evidence="1" id="KW-0403">Intermediate filament</keyword>
<dbReference type="GO" id="GO:0005737">
    <property type="term" value="C:cytoplasm"/>
    <property type="evidence" value="ECO:0007669"/>
    <property type="project" value="TreeGrafter"/>
</dbReference>
<feature type="compositionally biased region" description="Acidic residues" evidence="4">
    <location>
        <begin position="467"/>
        <end position="480"/>
    </location>
</feature>
<feature type="compositionally biased region" description="Basic and acidic residues" evidence="4">
    <location>
        <begin position="481"/>
        <end position="511"/>
    </location>
</feature>
<dbReference type="SMART" id="SM01391">
    <property type="entry name" value="Filament"/>
    <property type="match status" value="1"/>
</dbReference>
<keyword evidence="7" id="KW-1185">Reference proteome</keyword>
<feature type="region of interest" description="Disordered" evidence="4">
    <location>
        <begin position="425"/>
        <end position="511"/>
    </location>
</feature>
<dbReference type="PROSITE" id="PS51842">
    <property type="entry name" value="IF_ROD_2"/>
    <property type="match status" value="1"/>
</dbReference>
<dbReference type="SUPFAM" id="SSF64593">
    <property type="entry name" value="Intermediate filament protein, coiled coil region"/>
    <property type="match status" value="2"/>
</dbReference>
<evidence type="ECO:0000313" key="6">
    <source>
        <dbReference type="EMBL" id="KAG7492720.1"/>
    </source>
</evidence>
<evidence type="ECO:0000256" key="2">
    <source>
        <dbReference type="ARBA" id="ARBA00023054"/>
    </source>
</evidence>
<dbReference type="Gene3D" id="1.20.5.170">
    <property type="match status" value="1"/>
</dbReference>
<organism evidence="6 7">
    <name type="scientific">Megalops atlanticus</name>
    <name type="common">Tarpon</name>
    <name type="synonym">Clupea gigantea</name>
    <dbReference type="NCBI Taxonomy" id="7932"/>
    <lineage>
        <taxon>Eukaryota</taxon>
        <taxon>Metazoa</taxon>
        <taxon>Chordata</taxon>
        <taxon>Craniata</taxon>
        <taxon>Vertebrata</taxon>
        <taxon>Euteleostomi</taxon>
        <taxon>Actinopterygii</taxon>
        <taxon>Neopterygii</taxon>
        <taxon>Teleostei</taxon>
        <taxon>Elopiformes</taxon>
        <taxon>Megalopidae</taxon>
        <taxon>Megalops</taxon>
    </lineage>
</organism>
<dbReference type="PRINTS" id="PR01248">
    <property type="entry name" value="TYPE1KERATIN"/>
</dbReference>
<evidence type="ECO:0000313" key="7">
    <source>
        <dbReference type="Proteomes" id="UP001046870"/>
    </source>
</evidence>
<name>A0A9D3QHC5_MEGAT</name>
<gene>
    <name evidence="6" type="ORF">MATL_G00018270</name>
</gene>